<gene>
    <name evidence="2" type="ORF">San01_28890</name>
</gene>
<feature type="compositionally biased region" description="Low complexity" evidence="1">
    <location>
        <begin position="283"/>
        <end position="298"/>
    </location>
</feature>
<evidence type="ECO:0000256" key="1">
    <source>
        <dbReference type="SAM" id="MobiDB-lite"/>
    </source>
</evidence>
<feature type="compositionally biased region" description="Low complexity" evidence="1">
    <location>
        <begin position="77"/>
        <end position="97"/>
    </location>
</feature>
<dbReference type="EMBL" id="BLAG01000008">
    <property type="protein sequence ID" value="GES30402.1"/>
    <property type="molecule type" value="Genomic_DNA"/>
</dbReference>
<feature type="compositionally biased region" description="Low complexity" evidence="1">
    <location>
        <begin position="308"/>
        <end position="323"/>
    </location>
</feature>
<evidence type="ECO:0008006" key="4">
    <source>
        <dbReference type="Google" id="ProtNLM"/>
    </source>
</evidence>
<evidence type="ECO:0000313" key="2">
    <source>
        <dbReference type="EMBL" id="GES30402.1"/>
    </source>
</evidence>
<dbReference type="AlphaFoldDB" id="A0A5J4LE42"/>
<organism evidence="2 3">
    <name type="scientific">Streptomyces angustmyceticus</name>
    <dbReference type="NCBI Taxonomy" id="285578"/>
    <lineage>
        <taxon>Bacteria</taxon>
        <taxon>Bacillati</taxon>
        <taxon>Actinomycetota</taxon>
        <taxon>Actinomycetes</taxon>
        <taxon>Kitasatosporales</taxon>
        <taxon>Streptomycetaceae</taxon>
        <taxon>Streptomyces</taxon>
    </lineage>
</organism>
<sequence length="768" mass="76261">MSARGGQYGGARRRAALGAPPGLWPGNISDERRSQPGEPALSRESDSSSSGPQGRGGAAYPSGTPPYGSPRGDADEAPAPGAAAQPEEPKTETTLTTRIKINIPGSRPIPPVVVRKPVGEESGMNGSAASGGSAGSRGTPRPARNSERNAERTANTPRPEAPADEAPAAGRPAQGEKTSDWFAPRKTQAGSGGQSSTGSHAVPPAPGGATPPGAPSGAKPPQRPDLPYFSDSPAPQDGASPFDGGARQGGEPQGKGGASPFDSGPRGASPYEEGPRGGASPFDGAASGGSPFDGPSGPARDHTPFDSPAGGPNGPTTGPARGNSALNLPPGFSDPGAGGAPRIDDTAELTPQPPAPLAGPGSGLGAGGVTGGLPGGPKGAAPGGPKGKGGARGAQGGGRDRVSGDTLVSGIPKVPGTEGPSAPSPFAAAPGEGGEAAAPKPRPKIPEPINPPKKGRNKLVLLGVGVVVLAGVAYGAGLLLDHADVPNGTTALGVDIGGTTKEDAVKKLEAALKGRRATPLKLTVDGRATTLEPGKAGLDIDPQATVRKAAGRDYNPVSVIGSLFGGTRPAEPAVVVDDEKLQIALENAAGAASAAKDGGITFENGKAVPHYGVPHKAIDVQASKKKVTDAYRTRATTGSDAPVVLAASTQQPQVGKAAVNKALKQFAEPAMSGLVTVRTDAAHTVSFSPQKSIPKFLSFKIVDGGLVPYYDRPALKALYGDTFNGVMVTKGDGSKHPVSVEEVASAVGRALLGTTPAERVQTIATNGN</sequence>
<evidence type="ECO:0000313" key="3">
    <source>
        <dbReference type="Proteomes" id="UP000325598"/>
    </source>
</evidence>
<accession>A0A5J4LE42</accession>
<proteinExistence type="predicted"/>
<feature type="compositionally biased region" description="Low complexity" evidence="1">
    <location>
        <begin position="419"/>
        <end position="439"/>
    </location>
</feature>
<feature type="compositionally biased region" description="Basic and acidic residues" evidence="1">
    <location>
        <begin position="29"/>
        <end position="46"/>
    </location>
</feature>
<feature type="compositionally biased region" description="Gly residues" evidence="1">
    <location>
        <begin position="246"/>
        <end position="257"/>
    </location>
</feature>
<dbReference type="Proteomes" id="UP000325598">
    <property type="component" value="Unassembled WGS sequence"/>
</dbReference>
<name>A0A5J4LE42_9ACTN</name>
<feature type="compositionally biased region" description="Low complexity" evidence="1">
    <location>
        <begin position="164"/>
        <end position="173"/>
    </location>
</feature>
<comment type="caution">
    <text evidence="2">The sequence shown here is derived from an EMBL/GenBank/DDBJ whole genome shotgun (WGS) entry which is preliminary data.</text>
</comment>
<keyword evidence="3" id="KW-1185">Reference proteome</keyword>
<protein>
    <recommendedName>
        <fullName evidence="4">Peptidoglycan binding domain-containing protein</fullName>
    </recommendedName>
</protein>
<feature type="region of interest" description="Disordered" evidence="1">
    <location>
        <begin position="1"/>
        <end position="454"/>
    </location>
</feature>
<feature type="compositionally biased region" description="Gly residues" evidence="1">
    <location>
        <begin position="360"/>
        <end position="397"/>
    </location>
</feature>
<reference evidence="2 3" key="1">
    <citation type="submission" date="2019-10" db="EMBL/GenBank/DDBJ databases">
        <title>Whole genome shotgun sequence of Streptomyces angustmyceticus NBRC 3934.</title>
        <authorList>
            <person name="Hosoyama A."/>
            <person name="Ichikawa N."/>
            <person name="Kimura A."/>
            <person name="Kitahashi Y."/>
            <person name="Komaki H."/>
            <person name="Uohara A."/>
        </authorList>
    </citation>
    <scope>NUCLEOTIDE SEQUENCE [LARGE SCALE GENOMIC DNA]</scope>
    <source>
        <strain evidence="2 3">NBRC 3934</strain>
    </source>
</reference>